<evidence type="ECO:0000313" key="1">
    <source>
        <dbReference type="EMBL" id="KAJ0079114.1"/>
    </source>
</evidence>
<dbReference type="Proteomes" id="UP001164250">
    <property type="component" value="Chromosome 13"/>
</dbReference>
<gene>
    <name evidence="1" type="ORF">Patl1_22572</name>
</gene>
<keyword evidence="2" id="KW-1185">Reference proteome</keyword>
<reference evidence="2" key="1">
    <citation type="journal article" date="2023" name="G3 (Bethesda)">
        <title>Genome assembly and association tests identify interacting loci associated with vigor, precocity, and sex in interspecific pistachio rootstocks.</title>
        <authorList>
            <person name="Palmer W."/>
            <person name="Jacygrad E."/>
            <person name="Sagayaradj S."/>
            <person name="Cavanaugh K."/>
            <person name="Han R."/>
            <person name="Bertier L."/>
            <person name="Beede B."/>
            <person name="Kafkas S."/>
            <person name="Golino D."/>
            <person name="Preece J."/>
            <person name="Michelmore R."/>
        </authorList>
    </citation>
    <scope>NUCLEOTIDE SEQUENCE [LARGE SCALE GENOMIC DNA]</scope>
</reference>
<dbReference type="EMBL" id="CM047909">
    <property type="protein sequence ID" value="KAJ0079114.1"/>
    <property type="molecule type" value="Genomic_DNA"/>
</dbReference>
<comment type="caution">
    <text evidence="1">The sequence shown here is derived from an EMBL/GenBank/DDBJ whole genome shotgun (WGS) entry which is preliminary data.</text>
</comment>
<name>A0ACC0ZV88_9ROSI</name>
<accession>A0ACC0ZV88</accession>
<protein>
    <submittedName>
        <fullName evidence="1">Uncharacterized protein</fullName>
    </submittedName>
</protein>
<proteinExistence type="predicted"/>
<evidence type="ECO:0000313" key="2">
    <source>
        <dbReference type="Proteomes" id="UP001164250"/>
    </source>
</evidence>
<sequence length="109" mass="12886">MDYGRLVFAIIGFSSSFFLCLPSLKRWHRHQISQENLRLVTEALDQAEEMMVKFQERHDRILNQICSYYMVNEELLKDLGGCSRCHGWCFSFCCFSQKYANEDLGLFIK</sequence>
<organism evidence="1 2">
    <name type="scientific">Pistacia atlantica</name>
    <dbReference type="NCBI Taxonomy" id="434234"/>
    <lineage>
        <taxon>Eukaryota</taxon>
        <taxon>Viridiplantae</taxon>
        <taxon>Streptophyta</taxon>
        <taxon>Embryophyta</taxon>
        <taxon>Tracheophyta</taxon>
        <taxon>Spermatophyta</taxon>
        <taxon>Magnoliopsida</taxon>
        <taxon>eudicotyledons</taxon>
        <taxon>Gunneridae</taxon>
        <taxon>Pentapetalae</taxon>
        <taxon>rosids</taxon>
        <taxon>malvids</taxon>
        <taxon>Sapindales</taxon>
        <taxon>Anacardiaceae</taxon>
        <taxon>Pistacia</taxon>
    </lineage>
</organism>